<evidence type="ECO:0000313" key="3">
    <source>
        <dbReference type="Proteomes" id="UP000184050"/>
    </source>
</evidence>
<dbReference type="STRING" id="1168035.SAMN05444280_11321"/>
<protein>
    <submittedName>
        <fullName evidence="2">Uncharacterized protein</fullName>
    </submittedName>
</protein>
<organism evidence="2 3">
    <name type="scientific">Tangfeifania diversioriginum</name>
    <dbReference type="NCBI Taxonomy" id="1168035"/>
    <lineage>
        <taxon>Bacteria</taxon>
        <taxon>Pseudomonadati</taxon>
        <taxon>Bacteroidota</taxon>
        <taxon>Bacteroidia</taxon>
        <taxon>Marinilabiliales</taxon>
        <taxon>Prolixibacteraceae</taxon>
        <taxon>Tangfeifania</taxon>
    </lineage>
</organism>
<keyword evidence="1" id="KW-0732">Signal</keyword>
<accession>A0A1M6HB49</accession>
<gene>
    <name evidence="2" type="ORF">SAMN05444280_11321</name>
</gene>
<name>A0A1M6HB49_9BACT</name>
<reference evidence="2 3" key="1">
    <citation type="submission" date="2016-11" db="EMBL/GenBank/DDBJ databases">
        <authorList>
            <person name="Jaros S."/>
            <person name="Januszkiewicz K."/>
            <person name="Wedrychowicz H."/>
        </authorList>
    </citation>
    <scope>NUCLEOTIDE SEQUENCE [LARGE SCALE GENOMIC DNA]</scope>
    <source>
        <strain evidence="2 3">DSM 27063</strain>
    </source>
</reference>
<evidence type="ECO:0000313" key="2">
    <source>
        <dbReference type="EMBL" id="SHJ19447.1"/>
    </source>
</evidence>
<feature type="signal peptide" evidence="1">
    <location>
        <begin position="1"/>
        <end position="19"/>
    </location>
</feature>
<dbReference type="Proteomes" id="UP000184050">
    <property type="component" value="Unassembled WGS sequence"/>
</dbReference>
<dbReference type="AlphaFoldDB" id="A0A1M6HB49"/>
<sequence>MRTLLFLFAFIVHPVFLFAQTEFHPKKKNAERYNQFEISPKFKPQPDSLFLSDTFPGNPEFSFSPEIATPGEDNFDPYRMPIARPDVNLRFNMPIYVPDSSVHYYIKQAMPVQSPPEKNKNETQIHHR</sequence>
<dbReference type="EMBL" id="FQZE01000013">
    <property type="protein sequence ID" value="SHJ19447.1"/>
    <property type="molecule type" value="Genomic_DNA"/>
</dbReference>
<proteinExistence type="predicted"/>
<dbReference type="RefSeq" id="WP_073168890.1">
    <property type="nucleotide sequence ID" value="NZ_FQZE01000013.1"/>
</dbReference>
<feature type="chain" id="PRO_5012997248" evidence="1">
    <location>
        <begin position="20"/>
        <end position="128"/>
    </location>
</feature>
<keyword evidence="3" id="KW-1185">Reference proteome</keyword>
<evidence type="ECO:0000256" key="1">
    <source>
        <dbReference type="SAM" id="SignalP"/>
    </source>
</evidence>